<name>A0A5D0R0M6_9FLAO</name>
<proteinExistence type="predicted"/>
<evidence type="ECO:0000313" key="1">
    <source>
        <dbReference type="EMBL" id="TYB74639.1"/>
    </source>
</evidence>
<dbReference type="InterPro" id="IPR020568">
    <property type="entry name" value="Ribosomal_Su5_D2-typ_SF"/>
</dbReference>
<dbReference type="SUPFAM" id="SSF54211">
    <property type="entry name" value="Ribosomal protein S5 domain 2-like"/>
    <property type="match status" value="1"/>
</dbReference>
<evidence type="ECO:0000313" key="2">
    <source>
        <dbReference type="Proteomes" id="UP000324358"/>
    </source>
</evidence>
<dbReference type="Proteomes" id="UP000324358">
    <property type="component" value="Unassembled WGS sequence"/>
</dbReference>
<dbReference type="GO" id="GO:0016301">
    <property type="term" value="F:kinase activity"/>
    <property type="evidence" value="ECO:0007669"/>
    <property type="project" value="UniProtKB-KW"/>
</dbReference>
<gene>
    <name evidence="1" type="ORF">ES675_00425</name>
</gene>
<sequence length="300" mass="34059">MTRFYSNGKLLLTGEYVVLDGALSLALPTKYGQSLIVKPIDTNTIEWKSTNEKGMVWFKDSITISENNIISNNRNNPISERLIQILQETKVLNPKFLNSGYTVESHLTFPRNWGLGSSSTLLNNIANWADVNPYQLLDKTFGGSGYDIACAQHDTAISYQLHNKNRDVNPVHFNPKFKEHLYFVYLNQKQNSRDGIANYRQASKNNTDAISEINTITNQMIACETISEFNLLLHTHEEIISKLIQQPTVKARLFSDFPGELKSLGAWGGDFVLVSSTENPERYFKAKGYHTLIKYQDLIL</sequence>
<organism evidence="1 2">
    <name type="scientific">Bizionia algoritergicola</name>
    <dbReference type="NCBI Taxonomy" id="291187"/>
    <lineage>
        <taxon>Bacteria</taxon>
        <taxon>Pseudomonadati</taxon>
        <taxon>Bacteroidota</taxon>
        <taxon>Flavobacteriia</taxon>
        <taxon>Flavobacteriales</taxon>
        <taxon>Flavobacteriaceae</taxon>
        <taxon>Bizionia</taxon>
    </lineage>
</organism>
<dbReference type="InterPro" id="IPR047765">
    <property type="entry name" value="GHMP_GYDIA-like"/>
</dbReference>
<protein>
    <submittedName>
        <fullName evidence="1">GHMP kinase</fullName>
    </submittedName>
</protein>
<dbReference type="OrthoDB" id="5288719at2"/>
<comment type="caution">
    <text evidence="1">The sequence shown here is derived from an EMBL/GenBank/DDBJ whole genome shotgun (WGS) entry which is preliminary data.</text>
</comment>
<dbReference type="AlphaFoldDB" id="A0A5D0R0M6"/>
<dbReference type="Gene3D" id="3.30.230.10">
    <property type="match status" value="1"/>
</dbReference>
<keyword evidence="2" id="KW-1185">Reference proteome</keyword>
<dbReference type="EMBL" id="VSKL01000001">
    <property type="protein sequence ID" value="TYB74639.1"/>
    <property type="molecule type" value="Genomic_DNA"/>
</dbReference>
<dbReference type="NCBIfam" id="NF040656">
    <property type="entry name" value="GHMP_GYDIA"/>
    <property type="match status" value="1"/>
</dbReference>
<keyword evidence="1" id="KW-0418">Kinase</keyword>
<keyword evidence="1" id="KW-0808">Transferase</keyword>
<accession>A0A5D0R0M6</accession>
<reference evidence="1 2" key="1">
    <citation type="submission" date="2019-08" db="EMBL/GenBank/DDBJ databases">
        <title>Genomes of Antarctic Bizionia species.</title>
        <authorList>
            <person name="Bowman J.P."/>
        </authorList>
    </citation>
    <scope>NUCLEOTIDE SEQUENCE [LARGE SCALE GENOMIC DNA]</scope>
    <source>
        <strain evidence="1 2">APA-1</strain>
    </source>
</reference>
<dbReference type="InterPro" id="IPR014721">
    <property type="entry name" value="Ribsml_uS5_D2-typ_fold_subgr"/>
</dbReference>